<keyword evidence="4" id="KW-1015">Disulfide bond</keyword>
<keyword evidence="7" id="KW-1185">Reference proteome</keyword>
<dbReference type="AlphaFoldDB" id="A0AAV4MJ30"/>
<name>A0AAV4MJ30_CAEEX</name>
<feature type="domain" description="Peptidase S1" evidence="5">
    <location>
        <begin position="6"/>
        <end position="183"/>
    </location>
</feature>
<reference evidence="6 7" key="1">
    <citation type="submission" date="2021-06" db="EMBL/GenBank/DDBJ databases">
        <title>Caerostris extrusa draft genome.</title>
        <authorList>
            <person name="Kono N."/>
            <person name="Arakawa K."/>
        </authorList>
    </citation>
    <scope>NUCLEOTIDE SEQUENCE [LARGE SCALE GENOMIC DNA]</scope>
</reference>
<dbReference type="Pfam" id="PF00089">
    <property type="entry name" value="Trypsin"/>
    <property type="match status" value="1"/>
</dbReference>
<dbReference type="PANTHER" id="PTHR24276">
    <property type="entry name" value="POLYSERASE-RELATED"/>
    <property type="match status" value="1"/>
</dbReference>
<evidence type="ECO:0000256" key="2">
    <source>
        <dbReference type="ARBA" id="ARBA00022801"/>
    </source>
</evidence>
<dbReference type="SMART" id="SM00020">
    <property type="entry name" value="Tryp_SPc"/>
    <property type="match status" value="1"/>
</dbReference>
<evidence type="ECO:0000313" key="6">
    <source>
        <dbReference type="EMBL" id="GIX72197.1"/>
    </source>
</evidence>
<dbReference type="InterPro" id="IPR001254">
    <property type="entry name" value="Trypsin_dom"/>
</dbReference>
<dbReference type="InterPro" id="IPR050430">
    <property type="entry name" value="Peptidase_S1"/>
</dbReference>
<accession>A0AAV4MJ30</accession>
<gene>
    <name evidence="6" type="ORF">CEXT_66651</name>
</gene>
<keyword evidence="1" id="KW-0645">Protease</keyword>
<evidence type="ECO:0000256" key="4">
    <source>
        <dbReference type="ARBA" id="ARBA00023157"/>
    </source>
</evidence>
<evidence type="ECO:0000256" key="3">
    <source>
        <dbReference type="ARBA" id="ARBA00022825"/>
    </source>
</evidence>
<proteinExistence type="predicted"/>
<dbReference type="InterPro" id="IPR043504">
    <property type="entry name" value="Peptidase_S1_PA_chymotrypsin"/>
</dbReference>
<dbReference type="Proteomes" id="UP001054945">
    <property type="component" value="Unassembled WGS sequence"/>
</dbReference>
<dbReference type="InterPro" id="IPR018114">
    <property type="entry name" value="TRYPSIN_HIS"/>
</dbReference>
<dbReference type="GO" id="GO:0004252">
    <property type="term" value="F:serine-type endopeptidase activity"/>
    <property type="evidence" value="ECO:0007669"/>
    <property type="project" value="InterPro"/>
</dbReference>
<evidence type="ECO:0000259" key="5">
    <source>
        <dbReference type="SMART" id="SM00020"/>
    </source>
</evidence>
<dbReference type="GO" id="GO:0006508">
    <property type="term" value="P:proteolysis"/>
    <property type="evidence" value="ECO:0007669"/>
    <property type="project" value="UniProtKB-KW"/>
</dbReference>
<sequence length="185" mass="20625">MLQTERITGGSQTSQGQFPWTAALYNDDTFACTASIISTTAVLTAAHCVVYNEVQMQPKDFNAIVGNVNRSASDAQQIFFAKLRFIRENENNVYPEILRYVRQRVVSNFNCMVLYLGKTVPDTLLCASGILSGACSILVDLWSTMLEGNQFKLESCIVRECHLRLRYTKLGPAGFTRVSSYTPNS</sequence>
<dbReference type="EMBL" id="BPLR01019828">
    <property type="protein sequence ID" value="GIX72197.1"/>
    <property type="molecule type" value="Genomic_DNA"/>
</dbReference>
<evidence type="ECO:0000313" key="7">
    <source>
        <dbReference type="Proteomes" id="UP001054945"/>
    </source>
</evidence>
<keyword evidence="3" id="KW-0720">Serine protease</keyword>
<keyword evidence="2" id="KW-0378">Hydrolase</keyword>
<organism evidence="6 7">
    <name type="scientific">Caerostris extrusa</name>
    <name type="common">Bark spider</name>
    <name type="synonym">Caerostris bankana</name>
    <dbReference type="NCBI Taxonomy" id="172846"/>
    <lineage>
        <taxon>Eukaryota</taxon>
        <taxon>Metazoa</taxon>
        <taxon>Ecdysozoa</taxon>
        <taxon>Arthropoda</taxon>
        <taxon>Chelicerata</taxon>
        <taxon>Arachnida</taxon>
        <taxon>Araneae</taxon>
        <taxon>Araneomorphae</taxon>
        <taxon>Entelegynae</taxon>
        <taxon>Araneoidea</taxon>
        <taxon>Araneidae</taxon>
        <taxon>Caerostris</taxon>
    </lineage>
</organism>
<dbReference type="InterPro" id="IPR009003">
    <property type="entry name" value="Peptidase_S1_PA"/>
</dbReference>
<dbReference type="PROSITE" id="PS00134">
    <property type="entry name" value="TRYPSIN_HIS"/>
    <property type="match status" value="1"/>
</dbReference>
<protein>
    <recommendedName>
        <fullName evidence="5">Peptidase S1 domain-containing protein</fullName>
    </recommendedName>
</protein>
<evidence type="ECO:0000256" key="1">
    <source>
        <dbReference type="ARBA" id="ARBA00022670"/>
    </source>
</evidence>
<comment type="caution">
    <text evidence="6">The sequence shown here is derived from an EMBL/GenBank/DDBJ whole genome shotgun (WGS) entry which is preliminary data.</text>
</comment>
<dbReference type="Gene3D" id="2.40.10.10">
    <property type="entry name" value="Trypsin-like serine proteases"/>
    <property type="match status" value="1"/>
</dbReference>
<dbReference type="SUPFAM" id="SSF50494">
    <property type="entry name" value="Trypsin-like serine proteases"/>
    <property type="match status" value="1"/>
</dbReference>
<dbReference type="PANTHER" id="PTHR24276:SF91">
    <property type="entry name" value="AT26814P-RELATED"/>
    <property type="match status" value="1"/>
</dbReference>